<dbReference type="SUPFAM" id="SSF55469">
    <property type="entry name" value="FMN-dependent nitroreductase-like"/>
    <property type="match status" value="1"/>
</dbReference>
<dbReference type="InterPro" id="IPR029479">
    <property type="entry name" value="Nitroreductase"/>
</dbReference>
<keyword evidence="1" id="KW-0732">Signal</keyword>
<evidence type="ECO:0000256" key="1">
    <source>
        <dbReference type="SAM" id="SignalP"/>
    </source>
</evidence>
<dbReference type="GO" id="GO:0016491">
    <property type="term" value="F:oxidoreductase activity"/>
    <property type="evidence" value="ECO:0007669"/>
    <property type="project" value="InterPro"/>
</dbReference>
<name>A0A5P8E709_9BACT</name>
<evidence type="ECO:0000313" key="3">
    <source>
        <dbReference type="EMBL" id="QFQ12771.1"/>
    </source>
</evidence>
<protein>
    <submittedName>
        <fullName evidence="3">SagB/ThcOx family dehydrogenase</fullName>
    </submittedName>
</protein>
<dbReference type="CDD" id="cd02142">
    <property type="entry name" value="McbC_SagB-like_oxidoreductase"/>
    <property type="match status" value="1"/>
</dbReference>
<dbReference type="InterPro" id="IPR052544">
    <property type="entry name" value="Bacteriocin_Proc_Enz"/>
</dbReference>
<dbReference type="EMBL" id="CP033459">
    <property type="protein sequence ID" value="QFQ12771.1"/>
    <property type="molecule type" value="Genomic_DNA"/>
</dbReference>
<reference evidence="3 4" key="1">
    <citation type="submission" date="2018-11" db="EMBL/GenBank/DDBJ databases">
        <authorList>
            <person name="Na S.W."/>
            <person name="Baik M."/>
        </authorList>
    </citation>
    <scope>NUCLEOTIDE SEQUENCE [LARGE SCALE GENOMIC DNA]</scope>
    <source>
        <strain evidence="3 4">E39</strain>
    </source>
</reference>
<keyword evidence="4" id="KW-1185">Reference proteome</keyword>
<dbReference type="Proteomes" id="UP000249375">
    <property type="component" value="Chromosome"/>
</dbReference>
<dbReference type="Gene3D" id="3.40.109.10">
    <property type="entry name" value="NADH Oxidase"/>
    <property type="match status" value="1"/>
</dbReference>
<gene>
    <name evidence="3" type="ORF">C7Y71_006920</name>
</gene>
<accession>A0A5P8E709</accession>
<dbReference type="PANTHER" id="PTHR43745">
    <property type="entry name" value="NITROREDUCTASE MJ1384-RELATED"/>
    <property type="match status" value="1"/>
</dbReference>
<dbReference type="RefSeq" id="WP_111898339.1">
    <property type="nucleotide sequence ID" value="NZ_CP033459.1"/>
</dbReference>
<feature type="domain" description="Nitroreductase" evidence="2">
    <location>
        <begin position="40"/>
        <end position="196"/>
    </location>
</feature>
<dbReference type="InterPro" id="IPR000415">
    <property type="entry name" value="Nitroreductase-like"/>
</dbReference>
<dbReference type="KEGG" id="alq:C7Y71_006920"/>
<sequence length="206" mass="22487">MRKLLVSVFFVLGLSSNAQTIQLPAPDLNSSSKSFFQVLSQRKSERSFSNIVINDATLSTILWSACGINRPEEKKITAPSAINAQDILVYVCRADGAYLYHPIDNTLEKVSDLDLRKAVAGNQTFAAEAPVSLIMVSDGVKFRHGNAETIGMIDAGYVSENICLACTALGLATVPRMSMDKETLKKELHLTDKQILILNNPIGFPK</sequence>
<evidence type="ECO:0000259" key="2">
    <source>
        <dbReference type="Pfam" id="PF00881"/>
    </source>
</evidence>
<evidence type="ECO:0000313" key="4">
    <source>
        <dbReference type="Proteomes" id="UP000249375"/>
    </source>
</evidence>
<proteinExistence type="predicted"/>
<dbReference type="OrthoDB" id="9802775at2"/>
<feature type="chain" id="PRO_5024303965" evidence="1">
    <location>
        <begin position="21"/>
        <end position="206"/>
    </location>
</feature>
<organism evidence="3 4">
    <name type="scientific">Pseudoprevotella muciniphila</name>
    <dbReference type="NCBI Taxonomy" id="2133944"/>
    <lineage>
        <taxon>Bacteria</taxon>
        <taxon>Pseudomonadati</taxon>
        <taxon>Bacteroidota</taxon>
        <taxon>Bacteroidia</taxon>
        <taxon>Bacteroidales</taxon>
        <taxon>Prevotellaceae</taxon>
        <taxon>Pseudoprevotella</taxon>
    </lineage>
</organism>
<dbReference type="Pfam" id="PF00881">
    <property type="entry name" value="Nitroreductase"/>
    <property type="match status" value="1"/>
</dbReference>
<dbReference type="PANTHER" id="PTHR43745:SF2">
    <property type="entry name" value="NITROREDUCTASE MJ1384-RELATED"/>
    <property type="match status" value="1"/>
</dbReference>
<dbReference type="AlphaFoldDB" id="A0A5P8E709"/>
<feature type="signal peptide" evidence="1">
    <location>
        <begin position="1"/>
        <end position="20"/>
    </location>
</feature>